<evidence type="ECO:0000313" key="1">
    <source>
        <dbReference type="EMBL" id="OGM21898.1"/>
    </source>
</evidence>
<dbReference type="SUPFAM" id="SSF53187">
    <property type="entry name" value="Zn-dependent exopeptidases"/>
    <property type="match status" value="1"/>
</dbReference>
<dbReference type="EMBL" id="MGGF01000021">
    <property type="protein sequence ID" value="OGM21898.1"/>
    <property type="molecule type" value="Genomic_DNA"/>
</dbReference>
<accession>A0A1F7Y5J2</accession>
<comment type="caution">
    <text evidence="1">The sequence shown here is derived from an EMBL/GenBank/DDBJ whole genome shotgun (WGS) entry which is preliminary data.</text>
</comment>
<gene>
    <name evidence="1" type="ORF">A2863_02290</name>
</gene>
<name>A0A1F7Y5J2_9BACT</name>
<protein>
    <recommendedName>
        <fullName evidence="3">MurNAc-LAA domain-containing protein</fullName>
    </recommendedName>
</protein>
<evidence type="ECO:0000313" key="2">
    <source>
        <dbReference type="Proteomes" id="UP000178750"/>
    </source>
</evidence>
<dbReference type="Gene3D" id="3.40.630.40">
    <property type="entry name" value="Zn-dependent exopeptidases"/>
    <property type="match status" value="1"/>
</dbReference>
<reference evidence="1 2" key="1">
    <citation type="journal article" date="2016" name="Nat. Commun.">
        <title>Thousands of microbial genomes shed light on interconnected biogeochemical processes in an aquifer system.</title>
        <authorList>
            <person name="Anantharaman K."/>
            <person name="Brown C.T."/>
            <person name="Hug L.A."/>
            <person name="Sharon I."/>
            <person name="Castelle C.J."/>
            <person name="Probst A.J."/>
            <person name="Thomas B.C."/>
            <person name="Singh A."/>
            <person name="Wilkins M.J."/>
            <person name="Karaoz U."/>
            <person name="Brodie E.L."/>
            <person name="Williams K.H."/>
            <person name="Hubbard S.S."/>
            <person name="Banfield J.F."/>
        </authorList>
    </citation>
    <scope>NUCLEOTIDE SEQUENCE [LARGE SCALE GENOMIC DNA]</scope>
</reference>
<proteinExistence type="predicted"/>
<dbReference type="AlphaFoldDB" id="A0A1F7Y5J2"/>
<evidence type="ECO:0008006" key="3">
    <source>
        <dbReference type="Google" id="ProtNLM"/>
    </source>
</evidence>
<organism evidence="1 2">
    <name type="scientific">Candidatus Woesebacteria bacterium RIFCSPHIGHO2_01_FULL_38_9b</name>
    <dbReference type="NCBI Taxonomy" id="1802493"/>
    <lineage>
        <taxon>Bacteria</taxon>
        <taxon>Candidatus Woeseibacteriota</taxon>
    </lineage>
</organism>
<sequence>MRGYYAFAWWRYEHAVHPMTTSIILETGFLTNPSDRKIVVSKPEVSARGLANGIIKYLESENILQVN</sequence>
<dbReference type="Proteomes" id="UP000178750">
    <property type="component" value="Unassembled WGS sequence"/>
</dbReference>